<dbReference type="EMBL" id="JACRTP010000001">
    <property type="protein sequence ID" value="MBC8627887.1"/>
    <property type="molecule type" value="Genomic_DNA"/>
</dbReference>
<dbReference type="Pfam" id="PF08279">
    <property type="entry name" value="HTH_11"/>
    <property type="match status" value="1"/>
</dbReference>
<dbReference type="NCBIfam" id="TIGR00121">
    <property type="entry name" value="birA_ligase"/>
    <property type="match status" value="1"/>
</dbReference>
<comment type="catalytic activity">
    <reaction evidence="2">
        <text>biotin + L-lysyl-[protein] + ATP = N(6)-biotinyl-L-lysyl-[protein] + AMP + diphosphate + H(+)</text>
        <dbReference type="Rhea" id="RHEA:11756"/>
        <dbReference type="Rhea" id="RHEA-COMP:9752"/>
        <dbReference type="Rhea" id="RHEA-COMP:10505"/>
        <dbReference type="ChEBI" id="CHEBI:15378"/>
        <dbReference type="ChEBI" id="CHEBI:29969"/>
        <dbReference type="ChEBI" id="CHEBI:30616"/>
        <dbReference type="ChEBI" id="CHEBI:33019"/>
        <dbReference type="ChEBI" id="CHEBI:57586"/>
        <dbReference type="ChEBI" id="CHEBI:83144"/>
        <dbReference type="ChEBI" id="CHEBI:456215"/>
        <dbReference type="EC" id="6.3.4.15"/>
    </reaction>
</comment>
<proteinExistence type="inferred from homology"/>
<dbReference type="PANTHER" id="PTHR12835:SF5">
    <property type="entry name" value="BIOTIN--PROTEIN LIGASE"/>
    <property type="match status" value="1"/>
</dbReference>
<keyword evidence="2" id="KW-0678">Repressor</keyword>
<accession>A0ABR7P9D8</accession>
<dbReference type="InterPro" id="IPR036388">
    <property type="entry name" value="WH-like_DNA-bd_sf"/>
</dbReference>
<keyword evidence="2" id="KW-0547">Nucleotide-binding</keyword>
<dbReference type="EC" id="6.3.4.15" evidence="2"/>
<evidence type="ECO:0000256" key="1">
    <source>
        <dbReference type="ARBA" id="ARBA00022598"/>
    </source>
</evidence>
<reference evidence="4 5" key="1">
    <citation type="submission" date="2020-08" db="EMBL/GenBank/DDBJ databases">
        <title>Genome public.</title>
        <authorList>
            <person name="Liu C."/>
            <person name="Sun Q."/>
        </authorList>
    </citation>
    <scope>NUCLEOTIDE SEQUENCE [LARGE SCALE GENOMIC DNA]</scope>
    <source>
        <strain evidence="4 5">3_YM_SP_D4_24.mj</strain>
    </source>
</reference>
<organism evidence="4 5">
    <name type="scientific">Blautia stercoris</name>
    <dbReference type="NCBI Taxonomy" id="871664"/>
    <lineage>
        <taxon>Bacteria</taxon>
        <taxon>Bacillati</taxon>
        <taxon>Bacillota</taxon>
        <taxon>Clostridia</taxon>
        <taxon>Lachnospirales</taxon>
        <taxon>Lachnospiraceae</taxon>
        <taxon>Blautia</taxon>
    </lineage>
</organism>
<evidence type="ECO:0000259" key="3">
    <source>
        <dbReference type="PROSITE" id="PS51733"/>
    </source>
</evidence>
<feature type="DNA-binding region" description="H-T-H motif" evidence="2">
    <location>
        <begin position="21"/>
        <end position="40"/>
    </location>
</feature>
<keyword evidence="5" id="KW-1185">Reference proteome</keyword>
<keyword evidence="1 2" id="KW-0436">Ligase</keyword>
<name>A0ABR7P9D8_9FIRM</name>
<dbReference type="InterPro" id="IPR013196">
    <property type="entry name" value="HTH_11"/>
</dbReference>
<feature type="binding site" evidence="2">
    <location>
        <position position="115"/>
    </location>
    <ligand>
        <name>biotin</name>
        <dbReference type="ChEBI" id="CHEBI:57586"/>
    </ligand>
</feature>
<gene>
    <name evidence="2" type="primary">birA</name>
    <name evidence="4" type="ORF">H8712_04510</name>
</gene>
<evidence type="ECO:0000313" key="4">
    <source>
        <dbReference type="EMBL" id="MBC8627887.1"/>
    </source>
</evidence>
<dbReference type="PROSITE" id="PS51733">
    <property type="entry name" value="BPL_LPL_CATALYTIC"/>
    <property type="match status" value="1"/>
</dbReference>
<keyword evidence="2" id="KW-0092">Biotin</keyword>
<dbReference type="HAMAP" id="MF_00978">
    <property type="entry name" value="Bifunct_BirA"/>
    <property type="match status" value="1"/>
</dbReference>
<evidence type="ECO:0000256" key="2">
    <source>
        <dbReference type="HAMAP-Rule" id="MF_00978"/>
    </source>
</evidence>
<comment type="caution">
    <text evidence="4">The sequence shown here is derived from an EMBL/GenBank/DDBJ whole genome shotgun (WGS) entry which is preliminary data.</text>
</comment>
<feature type="binding site" evidence="2">
    <location>
        <begin position="90"/>
        <end position="92"/>
    </location>
    <ligand>
        <name>biotin</name>
        <dbReference type="ChEBI" id="CHEBI:57586"/>
    </ligand>
</feature>
<comment type="similarity">
    <text evidence="2">Belongs to the biotin--protein ligase family.</text>
</comment>
<comment type="function">
    <text evidence="2">Acts both as a biotin--[acetyl-CoA-carboxylase] ligase and a repressor.</text>
</comment>
<dbReference type="SUPFAM" id="SSF55681">
    <property type="entry name" value="Class II aaRS and biotin synthetases"/>
    <property type="match status" value="1"/>
</dbReference>
<keyword evidence="2" id="KW-0804">Transcription</keyword>
<dbReference type="GO" id="GO:0004077">
    <property type="term" value="F:biotin--[biotin carboxyl-carrier protein] ligase activity"/>
    <property type="evidence" value="ECO:0007669"/>
    <property type="project" value="UniProtKB-EC"/>
</dbReference>
<dbReference type="CDD" id="cd16442">
    <property type="entry name" value="BPL"/>
    <property type="match status" value="1"/>
</dbReference>
<keyword evidence="2" id="KW-0067">ATP-binding</keyword>
<sequence>MSTKSEVLKLLEENKGTYLSGEELAIKLGCSRTAIWKAMKTLREEGYEILAVNNRGYALSKENNVLSEEAIRLGLNKKAVRIEVKREIPSTNQYLKQKGIEEEYEEGSVVVAESQSAGKGRRGRHFYSPGKCGLYMSVLLKPKKTAQESLKITAAAAVAVCRAVEKVCKVSLGIKWVNDLYLGEKKVCGILTEAVSDFETGDIELVVVGIGINLKEPKDGFPKELGDIAGTVLKEGEHVDRNLLVAEIVNELLEESEKDGIPKEYIERNIVPGRKVWVAYGQQERSVFAKQILPDGRLLIENEQHEEEILPCGDVSLRIRRM</sequence>
<dbReference type="RefSeq" id="WP_117455005.1">
    <property type="nucleotide sequence ID" value="NZ_JACRTP010000001.1"/>
</dbReference>
<dbReference type="InterPro" id="IPR045864">
    <property type="entry name" value="aa-tRNA-synth_II/BPL/LPL"/>
</dbReference>
<feature type="domain" description="BPL/LPL catalytic" evidence="3">
    <location>
        <begin position="67"/>
        <end position="260"/>
    </location>
</feature>
<dbReference type="Gene3D" id="3.30.930.10">
    <property type="entry name" value="Bira Bifunctional Protein, Domain 2"/>
    <property type="match status" value="1"/>
</dbReference>
<dbReference type="SUPFAM" id="SSF46785">
    <property type="entry name" value="Winged helix' DNA-binding domain"/>
    <property type="match status" value="1"/>
</dbReference>
<dbReference type="PANTHER" id="PTHR12835">
    <property type="entry name" value="BIOTIN PROTEIN LIGASE"/>
    <property type="match status" value="1"/>
</dbReference>
<dbReference type="InterPro" id="IPR004408">
    <property type="entry name" value="Biotin_CoA_COase_ligase"/>
</dbReference>
<keyword evidence="2" id="KW-0805">Transcription regulation</keyword>
<comment type="caution">
    <text evidence="2">Lacks conserved residue(s) required for the propagation of feature annotation.</text>
</comment>
<dbReference type="InterPro" id="IPR036390">
    <property type="entry name" value="WH_DNA-bd_sf"/>
</dbReference>
<dbReference type="InterPro" id="IPR030855">
    <property type="entry name" value="Bifunct_BirA"/>
</dbReference>
<keyword evidence="2" id="KW-0238">DNA-binding</keyword>
<feature type="binding site" evidence="2">
    <location>
        <position position="186"/>
    </location>
    <ligand>
        <name>biotin</name>
        <dbReference type="ChEBI" id="CHEBI:57586"/>
    </ligand>
</feature>
<dbReference type="Gene3D" id="1.10.10.10">
    <property type="entry name" value="Winged helix-like DNA-binding domain superfamily/Winged helix DNA-binding domain"/>
    <property type="match status" value="1"/>
</dbReference>
<evidence type="ECO:0000313" key="5">
    <source>
        <dbReference type="Proteomes" id="UP000661649"/>
    </source>
</evidence>
<protein>
    <recommendedName>
        <fullName evidence="2">Bifunctional ligase/repressor BirA</fullName>
    </recommendedName>
    <alternativeName>
        <fullName evidence="2">Biotin--[acetyl-CoA-carboxylase] ligase</fullName>
        <ecNumber evidence="2">6.3.4.15</ecNumber>
    </alternativeName>
    <alternativeName>
        <fullName evidence="2">Biotin--protein ligase</fullName>
    </alternativeName>
    <alternativeName>
        <fullName evidence="2">Biotin-[acetyl-CoA carboxylase] synthetase</fullName>
    </alternativeName>
</protein>
<dbReference type="InterPro" id="IPR004143">
    <property type="entry name" value="BPL_LPL_catalytic"/>
</dbReference>
<dbReference type="Pfam" id="PF03099">
    <property type="entry name" value="BPL_LplA_LipB"/>
    <property type="match status" value="1"/>
</dbReference>
<dbReference type="Proteomes" id="UP000661649">
    <property type="component" value="Unassembled WGS sequence"/>
</dbReference>